<accession>A0ABS5NYI4</accession>
<dbReference type="EMBL" id="JAGYPM010000007">
    <property type="protein sequence ID" value="MBS4192886.1"/>
    <property type="molecule type" value="Genomic_DNA"/>
</dbReference>
<dbReference type="RefSeq" id="WP_213104344.1">
    <property type="nucleotide sequence ID" value="NZ_JAGYPM010000007.1"/>
</dbReference>
<protein>
    <submittedName>
        <fullName evidence="5">BlaI/MecI/CopY family transcriptional regulator</fullName>
    </submittedName>
</protein>
<gene>
    <name evidence="5" type="ORF">KHA94_22460</name>
</gene>
<name>A0ABS5NYI4_9BACI</name>
<keyword evidence="4" id="KW-0804">Transcription</keyword>
<dbReference type="Gene3D" id="1.10.4040.10">
    <property type="entry name" value="Penicillinase repressor domain"/>
    <property type="match status" value="1"/>
</dbReference>
<comment type="similarity">
    <text evidence="1">Belongs to the BlaI transcriptional regulatory family.</text>
</comment>
<dbReference type="InterPro" id="IPR005650">
    <property type="entry name" value="BlaI_family"/>
</dbReference>
<evidence type="ECO:0000256" key="1">
    <source>
        <dbReference type="ARBA" id="ARBA00011046"/>
    </source>
</evidence>
<dbReference type="PIRSF" id="PIRSF019455">
    <property type="entry name" value="CopR_AtkY"/>
    <property type="match status" value="1"/>
</dbReference>
<keyword evidence="2" id="KW-0805">Transcription regulation</keyword>
<dbReference type="Gene3D" id="1.10.10.10">
    <property type="entry name" value="Winged helix-like DNA-binding domain superfamily/Winged helix DNA-binding domain"/>
    <property type="match status" value="1"/>
</dbReference>
<proteinExistence type="inferred from homology"/>
<keyword evidence="3" id="KW-0238">DNA-binding</keyword>
<dbReference type="Proteomes" id="UP000681027">
    <property type="component" value="Unassembled WGS sequence"/>
</dbReference>
<evidence type="ECO:0000313" key="5">
    <source>
        <dbReference type="EMBL" id="MBS4192886.1"/>
    </source>
</evidence>
<dbReference type="Pfam" id="PF03965">
    <property type="entry name" value="Penicillinase_R"/>
    <property type="match status" value="1"/>
</dbReference>
<evidence type="ECO:0000256" key="3">
    <source>
        <dbReference type="ARBA" id="ARBA00023125"/>
    </source>
</evidence>
<reference evidence="5 6" key="1">
    <citation type="submission" date="2021-05" db="EMBL/GenBank/DDBJ databases">
        <title>Novel Bacillus species.</title>
        <authorList>
            <person name="Liu G."/>
        </authorList>
    </citation>
    <scope>NUCLEOTIDE SEQUENCE [LARGE SCALE GENOMIC DNA]</scope>
    <source>
        <strain evidence="5 6">FJAT-49705</strain>
    </source>
</reference>
<dbReference type="InterPro" id="IPR036388">
    <property type="entry name" value="WH-like_DNA-bd_sf"/>
</dbReference>
<sequence length="125" mass="14597">MENFQKLSETEMELMQAIWEMDRPVKSSELLNLFALKKGKDWKGQTIATFLSRLVDKGLLLVNREGRSNIYIPCLSPEEYKRLEAQSLLDVMYQGSIKNFLSALYDGKKVSEKEINELKQWFSKK</sequence>
<keyword evidence="6" id="KW-1185">Reference proteome</keyword>
<organism evidence="5 6">
    <name type="scientific">Cytobacillus citreus</name>
    <dbReference type="NCBI Taxonomy" id="2833586"/>
    <lineage>
        <taxon>Bacteria</taxon>
        <taxon>Bacillati</taxon>
        <taxon>Bacillota</taxon>
        <taxon>Bacilli</taxon>
        <taxon>Bacillales</taxon>
        <taxon>Bacillaceae</taxon>
        <taxon>Cytobacillus</taxon>
    </lineage>
</organism>
<comment type="caution">
    <text evidence="5">The sequence shown here is derived from an EMBL/GenBank/DDBJ whole genome shotgun (WGS) entry which is preliminary data.</text>
</comment>
<evidence type="ECO:0000256" key="2">
    <source>
        <dbReference type="ARBA" id="ARBA00023015"/>
    </source>
</evidence>
<evidence type="ECO:0000313" key="6">
    <source>
        <dbReference type="Proteomes" id="UP000681027"/>
    </source>
</evidence>
<dbReference type="SUPFAM" id="SSF46785">
    <property type="entry name" value="Winged helix' DNA-binding domain"/>
    <property type="match status" value="1"/>
</dbReference>
<dbReference type="InterPro" id="IPR036390">
    <property type="entry name" value="WH_DNA-bd_sf"/>
</dbReference>
<evidence type="ECO:0000256" key="4">
    <source>
        <dbReference type="ARBA" id="ARBA00023163"/>
    </source>
</evidence>